<feature type="domain" description="Transposase InsH N-terminal" evidence="1">
    <location>
        <begin position="3"/>
        <end position="86"/>
    </location>
</feature>
<protein>
    <submittedName>
        <fullName evidence="2">Transposase</fullName>
    </submittedName>
</protein>
<name>A0A380JFS8_STRDO</name>
<keyword evidence="3" id="KW-1185">Reference proteome</keyword>
<dbReference type="AlphaFoldDB" id="A0A380JFS8"/>
<proteinExistence type="predicted"/>
<evidence type="ECO:0000259" key="1">
    <source>
        <dbReference type="Pfam" id="PF05598"/>
    </source>
</evidence>
<organism evidence="2 3">
    <name type="scientific">Streptococcus downei MFe28</name>
    <dbReference type="NCBI Taxonomy" id="764290"/>
    <lineage>
        <taxon>Bacteria</taxon>
        <taxon>Bacillati</taxon>
        <taxon>Bacillota</taxon>
        <taxon>Bacilli</taxon>
        <taxon>Lactobacillales</taxon>
        <taxon>Streptococcaceae</taxon>
        <taxon>Streptococcus</taxon>
    </lineage>
</organism>
<accession>A0A380JFS8</accession>
<dbReference type="Proteomes" id="UP000254082">
    <property type="component" value="Unassembled WGS sequence"/>
</dbReference>
<dbReference type="EMBL" id="UHFA01000002">
    <property type="protein sequence ID" value="SUN37116.1"/>
    <property type="molecule type" value="Genomic_DNA"/>
</dbReference>
<reference evidence="2 3" key="1">
    <citation type="submission" date="2018-06" db="EMBL/GenBank/DDBJ databases">
        <authorList>
            <consortium name="Pathogen Informatics"/>
            <person name="Doyle S."/>
        </authorList>
    </citation>
    <scope>NUCLEOTIDE SEQUENCE [LARGE SCALE GENOMIC DNA]</scope>
    <source>
        <strain evidence="3">NCTC 11391</strain>
    </source>
</reference>
<dbReference type="Pfam" id="PF05598">
    <property type="entry name" value="DUF772"/>
    <property type="match status" value="1"/>
</dbReference>
<evidence type="ECO:0000313" key="3">
    <source>
        <dbReference type="Proteomes" id="UP000254082"/>
    </source>
</evidence>
<gene>
    <name evidence="2" type="ORF">NCTC11391_01923</name>
</gene>
<dbReference type="InterPro" id="IPR008490">
    <property type="entry name" value="Transposase_InsH_N"/>
</dbReference>
<evidence type="ECO:0000313" key="2">
    <source>
        <dbReference type="EMBL" id="SUN37116.1"/>
    </source>
</evidence>
<sequence length="86" mass="10086">MLSLDELVPEDHLLRQIDETIDFSFIYDKVETTYSQETGRPSLDPVLLVKIPLIQTLFGIRSMRQTIKEIDVNIAYRWFLELGLDE</sequence>